<accession>A0A2J7R5S9</accession>
<feature type="compositionally biased region" description="Polar residues" evidence="1">
    <location>
        <begin position="213"/>
        <end position="225"/>
    </location>
</feature>
<dbReference type="OrthoDB" id="8187165at2759"/>
<dbReference type="SUPFAM" id="SSF50965">
    <property type="entry name" value="Galactose oxidase, central domain"/>
    <property type="match status" value="1"/>
</dbReference>
<dbReference type="InterPro" id="IPR015915">
    <property type="entry name" value="Kelch-typ_b-propeller"/>
</dbReference>
<dbReference type="AlphaFoldDB" id="A0A2J7R5S9"/>
<feature type="compositionally biased region" description="Basic and acidic residues" evidence="1">
    <location>
        <begin position="226"/>
        <end position="247"/>
    </location>
</feature>
<sequence>MVSDIRNVTRGPGARMGSSLWFDSSPSSWWLFGGRQAPPRSTKSNTKLKIYTDLWRYDTSARGWSQIFPINKLKGNAGGMTLLRTNLFSDGNTQRITGTSNSNPGVVLCGRTEGKGLDERSLAVYAPRSSRSDTVWQLELKDKQWTAYVCCCDNTEKSTGQSTKNNSAMPIGTFRNETNDTRNFSVTHGSIQITDDGCNDATLNLNLKEEFNNYSNIDNTGNNTRSSKDDEIQSRTSEHSIKMDNRESNTPLSNQEISYKFDSSKKENNGSIPTQTPNAEEFVKDNGSLFSEHISASSRSGDMNNSESSVQYEGHSVLETGKHCLSDMKHQNVGVPVNNVPSNTNYSDLPEGHNDEVTVQTSANTTTHTIQQRDIKLSKDAHKKSQPDFDVTTGDSTSNQVFCPYFEISDDSNEKSRGQPVAWCDSHNELLAALDLKVIPLTLWQFDLKT</sequence>
<evidence type="ECO:0000313" key="3">
    <source>
        <dbReference type="Proteomes" id="UP000235965"/>
    </source>
</evidence>
<dbReference type="InterPro" id="IPR011043">
    <property type="entry name" value="Gal_Oxase/kelch_b-propeller"/>
</dbReference>
<comment type="caution">
    <text evidence="2">The sequence shown here is derived from an EMBL/GenBank/DDBJ whole genome shotgun (WGS) entry which is preliminary data.</text>
</comment>
<keyword evidence="3" id="KW-1185">Reference proteome</keyword>
<organism evidence="2 3">
    <name type="scientific">Cryptotermes secundus</name>
    <dbReference type="NCBI Taxonomy" id="105785"/>
    <lineage>
        <taxon>Eukaryota</taxon>
        <taxon>Metazoa</taxon>
        <taxon>Ecdysozoa</taxon>
        <taxon>Arthropoda</taxon>
        <taxon>Hexapoda</taxon>
        <taxon>Insecta</taxon>
        <taxon>Pterygota</taxon>
        <taxon>Neoptera</taxon>
        <taxon>Polyneoptera</taxon>
        <taxon>Dictyoptera</taxon>
        <taxon>Blattodea</taxon>
        <taxon>Blattoidea</taxon>
        <taxon>Termitoidae</taxon>
        <taxon>Kalotermitidae</taxon>
        <taxon>Cryptotermitinae</taxon>
        <taxon>Cryptotermes</taxon>
    </lineage>
</organism>
<name>A0A2J7R5S9_9NEOP</name>
<gene>
    <name evidence="2" type="ORF">B7P43_G10687</name>
</gene>
<dbReference type="EMBL" id="NEVH01006990">
    <property type="protein sequence ID" value="PNF36185.1"/>
    <property type="molecule type" value="Genomic_DNA"/>
</dbReference>
<evidence type="ECO:0000313" key="2">
    <source>
        <dbReference type="EMBL" id="PNF36185.1"/>
    </source>
</evidence>
<dbReference type="InParanoid" id="A0A2J7R5S9"/>
<dbReference type="Gene3D" id="2.120.10.80">
    <property type="entry name" value="Kelch-type beta propeller"/>
    <property type="match status" value="1"/>
</dbReference>
<dbReference type="Proteomes" id="UP000235965">
    <property type="component" value="Unassembled WGS sequence"/>
</dbReference>
<evidence type="ECO:0000256" key="1">
    <source>
        <dbReference type="SAM" id="MobiDB-lite"/>
    </source>
</evidence>
<reference evidence="2 3" key="1">
    <citation type="submission" date="2017-12" db="EMBL/GenBank/DDBJ databases">
        <title>Hemimetabolous genomes reveal molecular basis of termite eusociality.</title>
        <authorList>
            <person name="Harrison M.C."/>
            <person name="Jongepier E."/>
            <person name="Robertson H.M."/>
            <person name="Arning N."/>
            <person name="Bitard-Feildel T."/>
            <person name="Chao H."/>
            <person name="Childers C.P."/>
            <person name="Dinh H."/>
            <person name="Doddapaneni H."/>
            <person name="Dugan S."/>
            <person name="Gowin J."/>
            <person name="Greiner C."/>
            <person name="Han Y."/>
            <person name="Hu H."/>
            <person name="Hughes D.S.T."/>
            <person name="Huylmans A.-K."/>
            <person name="Kemena C."/>
            <person name="Kremer L.P.M."/>
            <person name="Lee S.L."/>
            <person name="Lopez-Ezquerra A."/>
            <person name="Mallet L."/>
            <person name="Monroy-Kuhn J.M."/>
            <person name="Moser A."/>
            <person name="Murali S.C."/>
            <person name="Muzny D.M."/>
            <person name="Otani S."/>
            <person name="Piulachs M.-D."/>
            <person name="Poelchau M."/>
            <person name="Qu J."/>
            <person name="Schaub F."/>
            <person name="Wada-Katsumata A."/>
            <person name="Worley K.C."/>
            <person name="Xie Q."/>
            <person name="Ylla G."/>
            <person name="Poulsen M."/>
            <person name="Gibbs R.A."/>
            <person name="Schal C."/>
            <person name="Richards S."/>
            <person name="Belles X."/>
            <person name="Korb J."/>
            <person name="Bornberg-Bauer E."/>
        </authorList>
    </citation>
    <scope>NUCLEOTIDE SEQUENCE [LARGE SCALE GENOMIC DNA]</scope>
    <source>
        <tissue evidence="2">Whole body</tissue>
    </source>
</reference>
<protein>
    <submittedName>
        <fullName evidence="2">Uncharacterized protein</fullName>
    </submittedName>
</protein>
<feature type="region of interest" description="Disordered" evidence="1">
    <location>
        <begin position="213"/>
        <end position="254"/>
    </location>
</feature>
<proteinExistence type="predicted"/>
<feature type="non-terminal residue" evidence="2">
    <location>
        <position position="450"/>
    </location>
</feature>